<dbReference type="AlphaFoldDB" id="A0A2R5FF52"/>
<proteinExistence type="predicted"/>
<keyword evidence="2" id="KW-1185">Reference proteome</keyword>
<protein>
    <submittedName>
        <fullName evidence="1">Uncharacterized protein</fullName>
    </submittedName>
</protein>
<sequence length="209" mass="24006">MGRPVKDLVGKRFTKLVVTSLSHKNQDNNYFWNCVCDCGNTVTVRSSSLTTCLTKSCGCIGISKRFQQGQALRLTHGLYKTSTYNSWAQMKSRCSNPNTPDYENYGGRGITIQPEWNDFNNFLADMGERPSDKDSLDRIDPQGNYTSTNCRWATQDEQASNRRYHYKIEYQGQTKTISEWSRITGIPISTIRTRIKKFNWTPEKALGYH</sequence>
<dbReference type="CDD" id="cd18773">
    <property type="entry name" value="PDC1_HK_sensor"/>
    <property type="match status" value="1"/>
</dbReference>
<accession>A0A2R5FF52</accession>
<dbReference type="RefSeq" id="WP_109007366.1">
    <property type="nucleotide sequence ID" value="NZ_BDUD01000001.1"/>
</dbReference>
<evidence type="ECO:0000313" key="1">
    <source>
        <dbReference type="EMBL" id="GBG17110.1"/>
    </source>
</evidence>
<comment type="caution">
    <text evidence="1">The sequence shown here is derived from an EMBL/GenBank/DDBJ whole genome shotgun (WGS) entry which is preliminary data.</text>
</comment>
<reference evidence="1 2" key="1">
    <citation type="submission" date="2017-06" db="EMBL/GenBank/DDBJ databases">
        <title>Genome sequencing of cyanobaciteial culture collection at National Institute for Environmental Studies (NIES).</title>
        <authorList>
            <person name="Hirose Y."/>
            <person name="Shimura Y."/>
            <person name="Fujisawa T."/>
            <person name="Nakamura Y."/>
            <person name="Kawachi M."/>
        </authorList>
    </citation>
    <scope>NUCLEOTIDE SEQUENCE [LARGE SCALE GENOMIC DNA]</scope>
    <source>
        <strain evidence="1 2">NIES-4072</strain>
    </source>
</reference>
<organism evidence="1 2">
    <name type="scientific">Nostoc commune NIES-4072</name>
    <dbReference type="NCBI Taxonomy" id="2005467"/>
    <lineage>
        <taxon>Bacteria</taxon>
        <taxon>Bacillati</taxon>
        <taxon>Cyanobacteriota</taxon>
        <taxon>Cyanophyceae</taxon>
        <taxon>Nostocales</taxon>
        <taxon>Nostocaceae</taxon>
        <taxon>Nostoc</taxon>
    </lineage>
</organism>
<gene>
    <name evidence="1" type="ORF">NIES4072_07590</name>
</gene>
<dbReference type="EMBL" id="BDUD01000001">
    <property type="protein sequence ID" value="GBG17110.1"/>
    <property type="molecule type" value="Genomic_DNA"/>
</dbReference>
<name>A0A2R5FF52_NOSCO</name>
<dbReference type="Proteomes" id="UP000245124">
    <property type="component" value="Unassembled WGS sequence"/>
</dbReference>
<evidence type="ECO:0000313" key="2">
    <source>
        <dbReference type="Proteomes" id="UP000245124"/>
    </source>
</evidence>
<dbReference type="OrthoDB" id="552713at2"/>